<dbReference type="EMBL" id="PYMJ01000043">
    <property type="protein sequence ID" value="PSU44749.1"/>
    <property type="molecule type" value="Genomic_DNA"/>
</dbReference>
<comment type="caution">
    <text evidence="2">The sequence shown here is derived from an EMBL/GenBank/DDBJ whole genome shotgun (WGS) entry which is preliminary data.</text>
</comment>
<reference evidence="2 3" key="1">
    <citation type="submission" date="2018-01" db="EMBL/GenBank/DDBJ databases">
        <title>Whole genome sequencing of Histamine producing bacteria.</title>
        <authorList>
            <person name="Butler K."/>
        </authorList>
    </citation>
    <scope>NUCLEOTIDE SEQUENCE [LARGE SCALE GENOMIC DNA]</scope>
    <source>
        <strain evidence="2 3">JCM 12947</strain>
    </source>
</reference>
<proteinExistence type="predicted"/>
<evidence type="ECO:0000256" key="1">
    <source>
        <dbReference type="SAM" id="SignalP"/>
    </source>
</evidence>
<accession>A0A2T3J7Q0</accession>
<dbReference type="Proteomes" id="UP000240987">
    <property type="component" value="Unassembled WGS sequence"/>
</dbReference>
<sequence>MLLKKLSIALFLSASCFQVNANVWVQDNIVVASKTTDAAGNTMPETMTYDFSYSDDELSAVHMVMQSGDAVRKYDVLTASHFFKYETVDGNKRLKAILLFDQGRFRLDNNQDFEQDFSFKNTVKNLFMQSMTKWILVVSERDALGRATVVNKYYVGSALTRSMSTNVNSGLEPLTNIEITNQNVGDPIGVFKITYKSQTAGADFQEVNTYKLDWSQCSTCPAPPVADPIPDYNYIPSIDYKWDYKSDGGFTTTFDYHVIDAVNDHITPFYQQEVNIEDFNSASNRPQRIEEYANNIYNLAPNSSPILLWEYTLNDTQLPSGAVDDYLFGLSMMGIGTQQENSTDISFGSILQGGGSGGSNGQGENPLLDGMISFLDKRYPGLGTVISQVASFGPGGAL</sequence>
<protein>
    <submittedName>
        <fullName evidence="2">Uncharacterized protein</fullName>
    </submittedName>
</protein>
<gene>
    <name evidence="2" type="ORF">C9J12_25990</name>
</gene>
<dbReference type="RefSeq" id="WP_107245487.1">
    <property type="nucleotide sequence ID" value="NZ_PYMJ01000043.1"/>
</dbReference>
<dbReference type="AlphaFoldDB" id="A0A2T3J7Q0"/>
<dbReference type="OrthoDB" id="9963883at2"/>
<feature type="signal peptide" evidence="1">
    <location>
        <begin position="1"/>
        <end position="21"/>
    </location>
</feature>
<feature type="chain" id="PRO_5015690874" evidence="1">
    <location>
        <begin position="22"/>
        <end position="398"/>
    </location>
</feature>
<evidence type="ECO:0000313" key="2">
    <source>
        <dbReference type="EMBL" id="PSU44749.1"/>
    </source>
</evidence>
<keyword evidence="1" id="KW-0732">Signal</keyword>
<evidence type="ECO:0000313" key="3">
    <source>
        <dbReference type="Proteomes" id="UP000240987"/>
    </source>
</evidence>
<name>A0A2T3J7Q0_9GAMM</name>
<dbReference type="PROSITE" id="PS51257">
    <property type="entry name" value="PROKAR_LIPOPROTEIN"/>
    <property type="match status" value="1"/>
</dbReference>
<keyword evidence="3" id="KW-1185">Reference proteome</keyword>
<organism evidence="2 3">
    <name type="scientific">Photobacterium frigidiphilum</name>
    <dbReference type="NCBI Taxonomy" id="264736"/>
    <lineage>
        <taxon>Bacteria</taxon>
        <taxon>Pseudomonadati</taxon>
        <taxon>Pseudomonadota</taxon>
        <taxon>Gammaproteobacteria</taxon>
        <taxon>Vibrionales</taxon>
        <taxon>Vibrionaceae</taxon>
        <taxon>Photobacterium</taxon>
    </lineage>
</organism>